<feature type="domain" description="Glycosyltransferase family 28 N-terminal" evidence="11">
    <location>
        <begin position="9"/>
        <end position="146"/>
    </location>
</feature>
<keyword evidence="3 10" id="KW-0328">Glycosyltransferase</keyword>
<comment type="function">
    <text evidence="10">Cell wall formation. Catalyzes the transfer of a GlcNAc subunit on undecaprenyl-pyrophosphoryl-MurNAc-pentapeptide (lipid intermediate I) to form undecaprenyl-pyrophosphoryl-MurNAc-(pentapeptide)GlcNAc (lipid intermediate II).</text>
</comment>
<evidence type="ECO:0000259" key="12">
    <source>
        <dbReference type="Pfam" id="PF04101"/>
    </source>
</evidence>
<dbReference type="SUPFAM" id="SSF53756">
    <property type="entry name" value="UDP-Glycosyltransferase/glycogen phosphorylase"/>
    <property type="match status" value="1"/>
</dbReference>
<evidence type="ECO:0000256" key="9">
    <source>
        <dbReference type="ARBA" id="ARBA00023316"/>
    </source>
</evidence>
<dbReference type="PANTHER" id="PTHR21015:SF22">
    <property type="entry name" value="GLYCOSYLTRANSFERASE"/>
    <property type="match status" value="1"/>
</dbReference>
<evidence type="ECO:0000256" key="5">
    <source>
        <dbReference type="ARBA" id="ARBA00022960"/>
    </source>
</evidence>
<keyword evidence="6 10" id="KW-0573">Peptidoglycan synthesis</keyword>
<sequence>MSSLQGKKILVMAGGTGGHVFPALAVARALEDTGAEIAWMGTRRGIESRLMPQENIPLHCIDVEGVRGKGKLALLKAPWQVSKALSQARGIIRTVQPDLVLGFGGFASGPGGLAAKLCGLPLLIHEQNAVAGTTNRLLAKIADRVMAAFPCDLKGATVVGNPVRKDIARLPEPAARVGSGQQGRYLLVLGGSLGAQAINETLPQALAQLPAEQRPLVVHQAGPKLIESAQRAYEEAGVAARVIPFIDDMADAYAGADLVVCRAGALTVSEVAAAGVGAIMVPFPYAIDDHQTKNGEWLANAGAGEVIQQKDLTAELLAEKLAALFGQPQRLLQMAEAARDAAKTGATGDVVEACEELVR</sequence>
<accession>A0ABQ6LX58</accession>
<comment type="caution">
    <text evidence="13">The sequence shown here is derived from an EMBL/GenBank/DDBJ whole genome shotgun (WGS) entry which is preliminary data.</text>
</comment>
<feature type="domain" description="Glycosyl transferase family 28 C-terminal" evidence="12">
    <location>
        <begin position="186"/>
        <end position="341"/>
    </location>
</feature>
<dbReference type="Pfam" id="PF04101">
    <property type="entry name" value="Glyco_tran_28_C"/>
    <property type="match status" value="1"/>
</dbReference>
<evidence type="ECO:0000256" key="4">
    <source>
        <dbReference type="ARBA" id="ARBA00022679"/>
    </source>
</evidence>
<evidence type="ECO:0000256" key="6">
    <source>
        <dbReference type="ARBA" id="ARBA00022984"/>
    </source>
</evidence>
<protein>
    <recommendedName>
        <fullName evidence="10">UDP-N-acetylglucosamine--N-acetylmuramyl-(pentapeptide) pyrophosphoryl-undecaprenol N-acetylglucosamine transferase</fullName>
        <ecNumber evidence="10">2.4.1.227</ecNumber>
    </recommendedName>
    <alternativeName>
        <fullName evidence="10">Undecaprenyl-PP-MurNAc-pentapeptide-UDPGlcNAc GlcNAc transferase</fullName>
    </alternativeName>
</protein>
<dbReference type="Pfam" id="PF03033">
    <property type="entry name" value="Glyco_transf_28"/>
    <property type="match status" value="1"/>
</dbReference>
<evidence type="ECO:0000313" key="13">
    <source>
        <dbReference type="EMBL" id="GMG86648.1"/>
    </source>
</evidence>
<dbReference type="Gene3D" id="3.40.50.2000">
    <property type="entry name" value="Glycogen Phosphorylase B"/>
    <property type="match status" value="2"/>
</dbReference>
<feature type="binding site" evidence="10">
    <location>
        <begin position="265"/>
        <end position="270"/>
    </location>
    <ligand>
        <name>UDP-N-acetyl-alpha-D-glucosamine</name>
        <dbReference type="ChEBI" id="CHEBI:57705"/>
    </ligand>
</feature>
<organism evidence="13 14">
    <name type="scientific">Biformimicrobium ophioploci</name>
    <dbReference type="NCBI Taxonomy" id="3036711"/>
    <lineage>
        <taxon>Bacteria</taxon>
        <taxon>Pseudomonadati</taxon>
        <taxon>Pseudomonadota</taxon>
        <taxon>Gammaproteobacteria</taxon>
        <taxon>Cellvibrionales</taxon>
        <taxon>Microbulbiferaceae</taxon>
        <taxon>Biformimicrobium</taxon>
    </lineage>
</organism>
<evidence type="ECO:0000256" key="2">
    <source>
        <dbReference type="ARBA" id="ARBA00022618"/>
    </source>
</evidence>
<name>A0ABQ6LX58_9GAMM</name>
<feature type="binding site" evidence="10">
    <location>
        <position position="192"/>
    </location>
    <ligand>
        <name>UDP-N-acetyl-alpha-D-glucosamine</name>
        <dbReference type="ChEBI" id="CHEBI:57705"/>
    </ligand>
</feature>
<comment type="catalytic activity">
    <reaction evidence="10">
        <text>di-trans,octa-cis-undecaprenyl diphospho-N-acetyl-alpha-D-muramoyl-L-alanyl-D-glutamyl-meso-2,6-diaminopimeloyl-D-alanyl-D-alanine + UDP-N-acetyl-alpha-D-glucosamine = di-trans,octa-cis-undecaprenyl diphospho-[N-acetyl-alpha-D-glucosaminyl-(1-&gt;4)]-N-acetyl-alpha-D-muramoyl-L-alanyl-D-glutamyl-meso-2,6-diaminopimeloyl-D-alanyl-D-alanine + UDP + H(+)</text>
        <dbReference type="Rhea" id="RHEA:31227"/>
        <dbReference type="ChEBI" id="CHEBI:15378"/>
        <dbReference type="ChEBI" id="CHEBI:57705"/>
        <dbReference type="ChEBI" id="CHEBI:58223"/>
        <dbReference type="ChEBI" id="CHEBI:61387"/>
        <dbReference type="ChEBI" id="CHEBI:61388"/>
        <dbReference type="EC" id="2.4.1.227"/>
    </reaction>
</comment>
<evidence type="ECO:0000259" key="11">
    <source>
        <dbReference type="Pfam" id="PF03033"/>
    </source>
</evidence>
<dbReference type="EC" id="2.4.1.227" evidence="10"/>
<dbReference type="CDD" id="cd03785">
    <property type="entry name" value="GT28_MurG"/>
    <property type="match status" value="1"/>
</dbReference>
<dbReference type="InterPro" id="IPR004276">
    <property type="entry name" value="GlycoTrans_28_N"/>
</dbReference>
<keyword evidence="1 10" id="KW-1003">Cell membrane</keyword>
<keyword evidence="9 10" id="KW-0961">Cell wall biogenesis/degradation</keyword>
<evidence type="ECO:0000256" key="7">
    <source>
        <dbReference type="ARBA" id="ARBA00023136"/>
    </source>
</evidence>
<keyword evidence="7 10" id="KW-0472">Membrane</keyword>
<gene>
    <name evidence="10 13" type="primary">murG</name>
    <name evidence="13" type="ORF">MNKW57_09690</name>
</gene>
<keyword evidence="2 10" id="KW-0132">Cell division</keyword>
<dbReference type="PANTHER" id="PTHR21015">
    <property type="entry name" value="UDP-N-ACETYLGLUCOSAMINE--N-ACETYLMURAMYL-(PENTAPEPTIDE) PYROPHOSPHORYL-UNDECAPRENOL N-ACETYLGLUCOSAMINE TRANSFERASE 1"/>
    <property type="match status" value="1"/>
</dbReference>
<feature type="binding site" evidence="10">
    <location>
        <position position="128"/>
    </location>
    <ligand>
        <name>UDP-N-acetyl-alpha-D-glucosamine</name>
        <dbReference type="ChEBI" id="CHEBI:57705"/>
    </ligand>
</feature>
<evidence type="ECO:0000256" key="8">
    <source>
        <dbReference type="ARBA" id="ARBA00023306"/>
    </source>
</evidence>
<keyword evidence="4 10" id="KW-0808">Transferase</keyword>
<reference evidence="13 14" key="1">
    <citation type="submission" date="2023-04" db="EMBL/GenBank/DDBJ databases">
        <title>Marinobulbifer ophiurae gen. nov., sp. Nov., isolate from tissue of brittle star Ophioplocus japonicus.</title>
        <authorList>
            <person name="Kawano K."/>
            <person name="Sawayama S."/>
            <person name="Nakagawa S."/>
        </authorList>
    </citation>
    <scope>NUCLEOTIDE SEQUENCE [LARGE SCALE GENOMIC DNA]</scope>
    <source>
        <strain evidence="13 14">NKW57</strain>
    </source>
</reference>
<evidence type="ECO:0000256" key="1">
    <source>
        <dbReference type="ARBA" id="ARBA00022475"/>
    </source>
</evidence>
<dbReference type="Proteomes" id="UP001224392">
    <property type="component" value="Unassembled WGS sequence"/>
</dbReference>
<comment type="subcellular location">
    <subcellularLocation>
        <location evidence="10">Cell membrane</location>
        <topology evidence="10">Peripheral membrane protein</topology>
        <orientation evidence="10">Cytoplasmic side</orientation>
    </subcellularLocation>
</comment>
<dbReference type="InterPro" id="IPR007235">
    <property type="entry name" value="Glyco_trans_28_C"/>
</dbReference>
<evidence type="ECO:0000256" key="3">
    <source>
        <dbReference type="ARBA" id="ARBA00022676"/>
    </source>
</evidence>
<comment type="similarity">
    <text evidence="10">Belongs to the glycosyltransferase 28 family. MurG subfamily.</text>
</comment>
<evidence type="ECO:0000313" key="14">
    <source>
        <dbReference type="Proteomes" id="UP001224392"/>
    </source>
</evidence>
<feature type="binding site" evidence="10">
    <location>
        <position position="164"/>
    </location>
    <ligand>
        <name>UDP-N-acetyl-alpha-D-glucosamine</name>
        <dbReference type="ChEBI" id="CHEBI:57705"/>
    </ligand>
</feature>
<dbReference type="RefSeq" id="WP_285763204.1">
    <property type="nucleotide sequence ID" value="NZ_BSYJ01000002.1"/>
</dbReference>
<proteinExistence type="inferred from homology"/>
<dbReference type="InterPro" id="IPR006009">
    <property type="entry name" value="GlcNAc_MurG"/>
</dbReference>
<keyword evidence="5 10" id="KW-0133">Cell shape</keyword>
<dbReference type="EMBL" id="BSYJ01000002">
    <property type="protein sequence ID" value="GMG86648.1"/>
    <property type="molecule type" value="Genomic_DNA"/>
</dbReference>
<feature type="binding site" evidence="10">
    <location>
        <position position="291"/>
    </location>
    <ligand>
        <name>UDP-N-acetyl-alpha-D-glucosamine</name>
        <dbReference type="ChEBI" id="CHEBI:57705"/>
    </ligand>
</feature>
<dbReference type="NCBIfam" id="TIGR01133">
    <property type="entry name" value="murG"/>
    <property type="match status" value="1"/>
</dbReference>
<dbReference type="HAMAP" id="MF_00033">
    <property type="entry name" value="MurG"/>
    <property type="match status" value="1"/>
</dbReference>
<keyword evidence="8 10" id="KW-0131">Cell cycle</keyword>
<evidence type="ECO:0000256" key="10">
    <source>
        <dbReference type="HAMAP-Rule" id="MF_00033"/>
    </source>
</evidence>
<feature type="binding site" evidence="10">
    <location>
        <begin position="16"/>
        <end position="18"/>
    </location>
    <ligand>
        <name>UDP-N-acetyl-alpha-D-glucosamine</name>
        <dbReference type="ChEBI" id="CHEBI:57705"/>
    </ligand>
</feature>
<feature type="binding site" evidence="10">
    <location>
        <position position="246"/>
    </location>
    <ligand>
        <name>UDP-N-acetyl-alpha-D-glucosamine</name>
        <dbReference type="ChEBI" id="CHEBI:57705"/>
    </ligand>
</feature>
<comment type="pathway">
    <text evidence="10">Cell wall biogenesis; peptidoglycan biosynthesis.</text>
</comment>
<keyword evidence="14" id="KW-1185">Reference proteome</keyword>